<dbReference type="EMBL" id="KU726251">
    <property type="protein sequence ID" value="AMR59839.1"/>
    <property type="molecule type" value="Genomic_DNA"/>
</dbReference>
<proteinExistence type="predicted"/>
<reference evidence="2 3" key="1">
    <citation type="submission" date="2016-02" db="EMBL/GenBank/DDBJ databases">
        <title>Complete genome sequence of a polyvalent bacteriophage, SEGD1, simultaneously inhibiting both Salmonella enterica and Escherichia coli O157:H7.</title>
        <authorList>
            <person name="Fan J."/>
            <person name="Ma J."/>
        </authorList>
    </citation>
    <scope>NUCLEOTIDE SEQUENCE [LARGE SCALE GENOMIC DNA]</scope>
</reference>
<keyword evidence="1" id="KW-1133">Transmembrane helix</keyword>
<evidence type="ECO:0000313" key="3">
    <source>
        <dbReference type="Proteomes" id="UP000223976"/>
    </source>
</evidence>
<organism evidence="2 3">
    <name type="scientific">Enterobacteria phage SEGD1</name>
    <dbReference type="NCBI Taxonomy" id="1805456"/>
    <lineage>
        <taxon>Viruses</taxon>
        <taxon>Duplodnaviria</taxon>
        <taxon>Heunggongvirae</taxon>
        <taxon>Uroviricota</taxon>
        <taxon>Caudoviricetes</taxon>
        <taxon>Chimalliviridae</taxon>
        <taxon>Seoulvirus</taxon>
        <taxon>Seoulvirus SPN3US</taxon>
    </lineage>
</organism>
<keyword evidence="1" id="KW-0812">Transmembrane</keyword>
<evidence type="ECO:0000313" key="2">
    <source>
        <dbReference type="EMBL" id="AMR59839.1"/>
    </source>
</evidence>
<keyword evidence="1" id="KW-0472">Membrane</keyword>
<gene>
    <name evidence="2" type="ORF">SEGD1_192</name>
</gene>
<dbReference type="Proteomes" id="UP000223976">
    <property type="component" value="Segment"/>
</dbReference>
<name>A0A142IIQ1_9CAUD</name>
<protein>
    <submittedName>
        <fullName evidence="2">Uncharacterized protein</fullName>
    </submittedName>
</protein>
<evidence type="ECO:0000256" key="1">
    <source>
        <dbReference type="SAM" id="Phobius"/>
    </source>
</evidence>
<feature type="transmembrane region" description="Helical" evidence="1">
    <location>
        <begin position="12"/>
        <end position="31"/>
    </location>
</feature>
<sequence length="42" mass="4903">MARYRRTDMIEGIVLTGIALWLIRGAWGWIIRTKGWAFHGKT</sequence>
<accession>A0A142IIQ1</accession>